<reference evidence="8" key="1">
    <citation type="submission" date="2022-10" db="EMBL/GenBank/DDBJ databases">
        <title>Tapping the CABI collections for fungal endophytes: first genome assemblies for Collariella, Neodidymelliopsis, Ascochyta clinopodiicola, Didymella pomorum, Didymosphaeria variabile, Neocosmospora piperis and Neocucurbitaria cava.</title>
        <authorList>
            <person name="Hill R."/>
        </authorList>
    </citation>
    <scope>NUCLEOTIDE SEQUENCE</scope>
    <source>
        <strain evidence="8">IMI 355091</strain>
    </source>
</reference>
<dbReference type="EMBL" id="JAPEVA010000001">
    <property type="protein sequence ID" value="KAJ4413049.1"/>
    <property type="molecule type" value="Genomic_DNA"/>
</dbReference>
<dbReference type="GO" id="GO:0005886">
    <property type="term" value="C:plasma membrane"/>
    <property type="evidence" value="ECO:0007669"/>
    <property type="project" value="TreeGrafter"/>
</dbReference>
<feature type="compositionally biased region" description="Low complexity" evidence="5">
    <location>
        <begin position="280"/>
        <end position="289"/>
    </location>
</feature>
<evidence type="ECO:0000313" key="8">
    <source>
        <dbReference type="EMBL" id="KAJ4413049.1"/>
    </source>
</evidence>
<evidence type="ECO:0000259" key="7">
    <source>
        <dbReference type="PROSITE" id="PS50261"/>
    </source>
</evidence>
<dbReference type="PANTHER" id="PTHR23112:SF0">
    <property type="entry name" value="TRANSMEMBRANE PROTEIN 116"/>
    <property type="match status" value="1"/>
</dbReference>
<sequence length="474" mass="52279">MVALTGGQLRGVEVATCTSSVVSILGSLFIISSYLCLAYIRRPTTRLIFYATWGNIVTNAATLVSVSAVPAGSVGASTLCQAQSFLIQWFMLADPFWVFCMALNVGIIFKVKRFDGSKITDYERWYGLIAYGIPATIPIAYLIHDQLSSHSIIGTAIVSLVNLEAANDTDKRHSSGAGILAIATMTIHIWVGRRIHRAKMEMRRCRKESEQHFAQVTPALLEDPFMDPKDQITVTTDILHANDSWSRSTKPSKDVSWLTLAASHRNPPSHPLRASNVSHSSTPTSPTTPGRYGLLVPVNPNSPVRHHDPLLIGKYRATAYAAPLASGDFATLPSPQVPVFRPAEHAAHVQRRKETAEALRYFKSALLLFVTLVVVWVPSSVNHLYQLAHPEHPSYALNFISAFVLPSQGFWNAVIYAHASWEECKHAYIEARAKLFKHSNAASVPDETTRKKGRIATELSFMDALEPNTLKLTV</sequence>
<evidence type="ECO:0000256" key="3">
    <source>
        <dbReference type="ARBA" id="ARBA00022989"/>
    </source>
</evidence>
<feature type="transmembrane region" description="Helical" evidence="6">
    <location>
        <begin position="399"/>
        <end position="419"/>
    </location>
</feature>
<dbReference type="GO" id="GO:0007189">
    <property type="term" value="P:adenylate cyclase-activating G protein-coupled receptor signaling pathway"/>
    <property type="evidence" value="ECO:0007669"/>
    <property type="project" value="TreeGrafter"/>
</dbReference>
<name>A0A9W8ZMU1_9PLEO</name>
<dbReference type="AlphaFoldDB" id="A0A9W8ZMU1"/>
<dbReference type="Gene3D" id="1.20.1070.10">
    <property type="entry name" value="Rhodopsin 7-helix transmembrane proteins"/>
    <property type="match status" value="2"/>
</dbReference>
<dbReference type="GO" id="GO:0007166">
    <property type="term" value="P:cell surface receptor signaling pathway"/>
    <property type="evidence" value="ECO:0007669"/>
    <property type="project" value="InterPro"/>
</dbReference>
<evidence type="ECO:0000313" key="9">
    <source>
        <dbReference type="Proteomes" id="UP001140510"/>
    </source>
</evidence>
<feature type="transmembrane region" description="Helical" evidence="6">
    <location>
        <begin position="177"/>
        <end position="196"/>
    </location>
</feature>
<feature type="region of interest" description="Disordered" evidence="5">
    <location>
        <begin position="265"/>
        <end position="291"/>
    </location>
</feature>
<evidence type="ECO:0000256" key="2">
    <source>
        <dbReference type="ARBA" id="ARBA00022692"/>
    </source>
</evidence>
<comment type="caution">
    <text evidence="8">The sequence shown here is derived from an EMBL/GenBank/DDBJ whole genome shotgun (WGS) entry which is preliminary data.</text>
</comment>
<dbReference type="Proteomes" id="UP001140510">
    <property type="component" value="Unassembled WGS sequence"/>
</dbReference>
<proteinExistence type="predicted"/>
<keyword evidence="3 6" id="KW-1133">Transmembrane helix</keyword>
<feature type="domain" description="G-protein coupled receptors family 2 profile 2" evidence="7">
    <location>
        <begin position="9"/>
        <end position="143"/>
    </location>
</feature>
<feature type="transmembrane region" description="Helical" evidence="6">
    <location>
        <begin position="47"/>
        <end position="69"/>
    </location>
</feature>
<evidence type="ECO:0000256" key="4">
    <source>
        <dbReference type="ARBA" id="ARBA00023136"/>
    </source>
</evidence>
<accession>A0A9W8ZMU1</accession>
<comment type="subcellular location">
    <subcellularLocation>
        <location evidence="1">Membrane</location>
        <topology evidence="1">Multi-pass membrane protein</topology>
    </subcellularLocation>
</comment>
<feature type="transmembrane region" description="Helical" evidence="6">
    <location>
        <begin position="89"/>
        <end position="109"/>
    </location>
</feature>
<feature type="transmembrane region" description="Helical" evidence="6">
    <location>
        <begin position="20"/>
        <end position="40"/>
    </location>
</feature>
<dbReference type="PROSITE" id="PS50261">
    <property type="entry name" value="G_PROTEIN_RECEP_F2_4"/>
    <property type="match status" value="1"/>
</dbReference>
<dbReference type="GO" id="GO:0004930">
    <property type="term" value="F:G protein-coupled receptor activity"/>
    <property type="evidence" value="ECO:0007669"/>
    <property type="project" value="TreeGrafter"/>
</dbReference>
<protein>
    <recommendedName>
        <fullName evidence="7">G-protein coupled receptors family 2 profile 2 domain-containing protein</fullName>
    </recommendedName>
</protein>
<evidence type="ECO:0000256" key="5">
    <source>
        <dbReference type="SAM" id="MobiDB-lite"/>
    </source>
</evidence>
<dbReference type="OrthoDB" id="18453at2759"/>
<gene>
    <name evidence="8" type="ORF">N0V91_000023</name>
</gene>
<keyword evidence="2 6" id="KW-0812">Transmembrane</keyword>
<keyword evidence="9" id="KW-1185">Reference proteome</keyword>
<dbReference type="PANTHER" id="PTHR23112">
    <property type="entry name" value="G PROTEIN-COUPLED RECEPTOR 157-RELATED"/>
    <property type="match status" value="1"/>
</dbReference>
<keyword evidence="4 6" id="KW-0472">Membrane</keyword>
<feature type="transmembrane region" description="Helical" evidence="6">
    <location>
        <begin position="125"/>
        <end position="143"/>
    </location>
</feature>
<dbReference type="InterPro" id="IPR017981">
    <property type="entry name" value="GPCR_2-like_7TM"/>
</dbReference>
<evidence type="ECO:0000256" key="6">
    <source>
        <dbReference type="SAM" id="Phobius"/>
    </source>
</evidence>
<feature type="transmembrane region" description="Helical" evidence="6">
    <location>
        <begin position="361"/>
        <end position="379"/>
    </location>
</feature>
<organism evidence="8 9">
    <name type="scientific">Didymella pomorum</name>
    <dbReference type="NCBI Taxonomy" id="749634"/>
    <lineage>
        <taxon>Eukaryota</taxon>
        <taxon>Fungi</taxon>
        <taxon>Dikarya</taxon>
        <taxon>Ascomycota</taxon>
        <taxon>Pezizomycotina</taxon>
        <taxon>Dothideomycetes</taxon>
        <taxon>Pleosporomycetidae</taxon>
        <taxon>Pleosporales</taxon>
        <taxon>Pleosporineae</taxon>
        <taxon>Didymellaceae</taxon>
        <taxon>Didymella</taxon>
    </lineage>
</organism>
<evidence type="ECO:0000256" key="1">
    <source>
        <dbReference type="ARBA" id="ARBA00004141"/>
    </source>
</evidence>